<evidence type="ECO:0000313" key="2">
    <source>
        <dbReference type="Proteomes" id="UP000004994"/>
    </source>
</evidence>
<reference evidence="1" key="2">
    <citation type="submission" date="2015-06" db="UniProtKB">
        <authorList>
            <consortium name="EnsemblPlants"/>
        </authorList>
    </citation>
    <scope>IDENTIFICATION</scope>
    <source>
        <strain evidence="1">cv. Heinz 1706</strain>
    </source>
</reference>
<proteinExistence type="predicted"/>
<dbReference type="Gramene" id="Solyc01g056640.1.1">
    <property type="protein sequence ID" value="Solyc01g056640.1.1"/>
    <property type="gene ID" value="Solyc01g056640.1"/>
</dbReference>
<evidence type="ECO:0000313" key="1">
    <source>
        <dbReference type="EnsemblPlants" id="Solyc01g056640.1.1"/>
    </source>
</evidence>
<dbReference type="PaxDb" id="4081-Solyc01g056640.1.1"/>
<accession>K4AVM9</accession>
<dbReference type="Proteomes" id="UP000004994">
    <property type="component" value="Chromosome 1"/>
</dbReference>
<organism evidence="1">
    <name type="scientific">Solanum lycopersicum</name>
    <name type="common">Tomato</name>
    <name type="synonym">Lycopersicon esculentum</name>
    <dbReference type="NCBI Taxonomy" id="4081"/>
    <lineage>
        <taxon>Eukaryota</taxon>
        <taxon>Viridiplantae</taxon>
        <taxon>Streptophyta</taxon>
        <taxon>Embryophyta</taxon>
        <taxon>Tracheophyta</taxon>
        <taxon>Spermatophyta</taxon>
        <taxon>Magnoliopsida</taxon>
        <taxon>eudicotyledons</taxon>
        <taxon>Gunneridae</taxon>
        <taxon>Pentapetalae</taxon>
        <taxon>asterids</taxon>
        <taxon>lamiids</taxon>
        <taxon>Solanales</taxon>
        <taxon>Solanaceae</taxon>
        <taxon>Solanoideae</taxon>
        <taxon>Solaneae</taxon>
        <taxon>Solanum</taxon>
        <taxon>Solanum subgen. Lycopersicon</taxon>
    </lineage>
</organism>
<keyword evidence="2" id="KW-1185">Reference proteome</keyword>
<dbReference type="AlphaFoldDB" id="K4AVM9"/>
<protein>
    <submittedName>
        <fullName evidence="1">Uncharacterized protein</fullName>
    </submittedName>
</protein>
<dbReference type="InParanoid" id="K4AVM9"/>
<dbReference type="HOGENOM" id="CLU_3090937_0_0_1"/>
<sequence>MSGETGDDQQAPAASTLFRWTTATTGEQFGEKQFRRSFEVDLILLNFTVPLI</sequence>
<dbReference type="EnsemblPlants" id="Solyc01g056640.1.1">
    <property type="protein sequence ID" value="Solyc01g056640.1.1"/>
    <property type="gene ID" value="Solyc01g056640.1"/>
</dbReference>
<name>K4AVM9_SOLLC</name>
<reference evidence="1" key="1">
    <citation type="journal article" date="2012" name="Nature">
        <title>The tomato genome sequence provides insights into fleshy fruit evolution.</title>
        <authorList>
            <consortium name="Tomato Genome Consortium"/>
        </authorList>
    </citation>
    <scope>NUCLEOTIDE SEQUENCE [LARGE SCALE GENOMIC DNA]</scope>
    <source>
        <strain evidence="1">cv. Heinz 1706</strain>
    </source>
</reference>